<dbReference type="SMART" id="SM00332">
    <property type="entry name" value="PP2Cc"/>
    <property type="match status" value="1"/>
</dbReference>
<proteinExistence type="predicted"/>
<evidence type="ECO:0000313" key="3">
    <source>
        <dbReference type="Proteomes" id="UP001459277"/>
    </source>
</evidence>
<dbReference type="AlphaFoldDB" id="A0AAW2BCG0"/>
<dbReference type="InterPro" id="IPR015655">
    <property type="entry name" value="PP2C"/>
</dbReference>
<evidence type="ECO:0000313" key="2">
    <source>
        <dbReference type="EMBL" id="KAK9982997.1"/>
    </source>
</evidence>
<protein>
    <recommendedName>
        <fullName evidence="1">PPM-type phosphatase domain-containing protein</fullName>
    </recommendedName>
</protein>
<comment type="caution">
    <text evidence="2">The sequence shown here is derived from an EMBL/GenBank/DDBJ whole genome shotgun (WGS) entry which is preliminary data.</text>
</comment>
<dbReference type="PROSITE" id="PS51746">
    <property type="entry name" value="PPM_2"/>
    <property type="match status" value="1"/>
</dbReference>
<sequence>MFILMRTSYCLKLDLDAGKNGLGEGTVGVMAVFDGHIGEEASEMASKLLLDYFYMHALFNTSEQMEQYEGVPVTEDEITHLEILKEALLRTIHDIDFKFSQEAFEKRIFSGSTATVALLIDEKILIANVGDSKALLCTKKIQSGQGNLTASLSATELTEDHSPGRDDERARIEAAGGIIVTLWGKPWVNAELPMSRAIGDVYQKRFGVIAEPEVTGWKTLDANERFLVVSSDVDESNFNLAPPSSLPPMIFMEEEEEEEEEEEGVYDNYDGAILFIDYGDDYEGGVYYNESLEDVVDDDSDDEDKGSMHVTAGKMLAGQAKALFNKDGMSTGLERSTTLQIVNLFKQSIHILQSFGAVNEFVKALQSFIVEKSLQDELEIPFDKSKSHQLL</sequence>
<dbReference type="InterPro" id="IPR036457">
    <property type="entry name" value="PPM-type-like_dom_sf"/>
</dbReference>
<dbReference type="CDD" id="cd00143">
    <property type="entry name" value="PP2Cc"/>
    <property type="match status" value="1"/>
</dbReference>
<dbReference type="SUPFAM" id="SSF81606">
    <property type="entry name" value="PP2C-like"/>
    <property type="match status" value="1"/>
</dbReference>
<evidence type="ECO:0000259" key="1">
    <source>
        <dbReference type="PROSITE" id="PS51746"/>
    </source>
</evidence>
<dbReference type="PANTHER" id="PTHR47992">
    <property type="entry name" value="PROTEIN PHOSPHATASE"/>
    <property type="match status" value="1"/>
</dbReference>
<organism evidence="2 3">
    <name type="scientific">Lithocarpus litseifolius</name>
    <dbReference type="NCBI Taxonomy" id="425828"/>
    <lineage>
        <taxon>Eukaryota</taxon>
        <taxon>Viridiplantae</taxon>
        <taxon>Streptophyta</taxon>
        <taxon>Embryophyta</taxon>
        <taxon>Tracheophyta</taxon>
        <taxon>Spermatophyta</taxon>
        <taxon>Magnoliopsida</taxon>
        <taxon>eudicotyledons</taxon>
        <taxon>Gunneridae</taxon>
        <taxon>Pentapetalae</taxon>
        <taxon>rosids</taxon>
        <taxon>fabids</taxon>
        <taxon>Fagales</taxon>
        <taxon>Fagaceae</taxon>
        <taxon>Lithocarpus</taxon>
    </lineage>
</organism>
<keyword evidence="3" id="KW-1185">Reference proteome</keyword>
<name>A0AAW2BCG0_9ROSI</name>
<feature type="domain" description="PPM-type phosphatase" evidence="1">
    <location>
        <begin position="8"/>
        <end position="344"/>
    </location>
</feature>
<dbReference type="Gene3D" id="3.60.40.10">
    <property type="entry name" value="PPM-type phosphatase domain"/>
    <property type="match status" value="1"/>
</dbReference>
<dbReference type="Proteomes" id="UP001459277">
    <property type="component" value="Unassembled WGS sequence"/>
</dbReference>
<gene>
    <name evidence="2" type="ORF">SO802_032522</name>
</gene>
<dbReference type="InterPro" id="IPR001932">
    <property type="entry name" value="PPM-type_phosphatase-like_dom"/>
</dbReference>
<dbReference type="Pfam" id="PF00481">
    <property type="entry name" value="PP2C"/>
    <property type="match status" value="1"/>
</dbReference>
<reference evidence="2 3" key="1">
    <citation type="submission" date="2024-01" db="EMBL/GenBank/DDBJ databases">
        <title>A telomere-to-telomere, gap-free genome of sweet tea (Lithocarpus litseifolius).</title>
        <authorList>
            <person name="Zhou J."/>
        </authorList>
    </citation>
    <scope>NUCLEOTIDE SEQUENCE [LARGE SCALE GENOMIC DNA]</scope>
    <source>
        <strain evidence="2">Zhou-2022a</strain>
        <tissue evidence="2">Leaf</tissue>
    </source>
</reference>
<dbReference type="GO" id="GO:0004722">
    <property type="term" value="F:protein serine/threonine phosphatase activity"/>
    <property type="evidence" value="ECO:0007669"/>
    <property type="project" value="InterPro"/>
</dbReference>
<accession>A0AAW2BCG0</accession>
<dbReference type="EMBL" id="JAZDWU010000012">
    <property type="protein sequence ID" value="KAK9982997.1"/>
    <property type="molecule type" value="Genomic_DNA"/>
</dbReference>